<dbReference type="CDD" id="cd04182">
    <property type="entry name" value="GT_2_like_f"/>
    <property type="match status" value="1"/>
</dbReference>
<dbReference type="EMBL" id="BAEQ01000066">
    <property type="protein sequence ID" value="GAC30780.1"/>
    <property type="molecule type" value="Genomic_DNA"/>
</dbReference>
<keyword evidence="1" id="KW-0460">Magnesium</keyword>
<dbReference type="PANTHER" id="PTHR43777">
    <property type="entry name" value="MOLYBDENUM COFACTOR CYTIDYLYLTRANSFERASE"/>
    <property type="match status" value="1"/>
</dbReference>
<dbReference type="SUPFAM" id="SSF53448">
    <property type="entry name" value="Nucleotide-diphospho-sugar transferases"/>
    <property type="match status" value="1"/>
</dbReference>
<dbReference type="GO" id="GO:0061602">
    <property type="term" value="F:molybdenum cofactor cytidylyltransferase activity"/>
    <property type="evidence" value="ECO:0007669"/>
    <property type="project" value="UniProtKB-EC"/>
</dbReference>
<gene>
    <name evidence="3" type="primary">mocA</name>
    <name evidence="3" type="ORF">GPAL_3940</name>
</gene>
<dbReference type="EC" id="2.7.7.76" evidence="3"/>
<protein>
    <submittedName>
        <fullName evidence="3">Molybdenum cofactor cytidylyltransferase</fullName>
        <ecNumber evidence="3">2.7.7.76</ecNumber>
    </submittedName>
</protein>
<accession>K7A5N4</accession>
<dbReference type="AlphaFoldDB" id="K7A5N4"/>
<dbReference type="STRING" id="1121922.GCA_000428905_03512"/>
<evidence type="ECO:0000259" key="2">
    <source>
        <dbReference type="Pfam" id="PF12804"/>
    </source>
</evidence>
<dbReference type="Proteomes" id="UP000006251">
    <property type="component" value="Unassembled WGS sequence"/>
</dbReference>
<keyword evidence="4" id="KW-1185">Reference proteome</keyword>
<keyword evidence="3" id="KW-0548">Nucleotidyltransferase</keyword>
<evidence type="ECO:0000313" key="3">
    <source>
        <dbReference type="EMBL" id="GAC30780.1"/>
    </source>
</evidence>
<comment type="caution">
    <text evidence="3">The sequence shown here is derived from an EMBL/GenBank/DDBJ whole genome shotgun (WGS) entry which is preliminary data.</text>
</comment>
<keyword evidence="3" id="KW-0808">Transferase</keyword>
<dbReference type="Gene3D" id="3.90.550.10">
    <property type="entry name" value="Spore Coat Polysaccharide Biosynthesis Protein SpsA, Chain A"/>
    <property type="match status" value="1"/>
</dbReference>
<dbReference type="InterPro" id="IPR029044">
    <property type="entry name" value="Nucleotide-diphossugar_trans"/>
</dbReference>
<dbReference type="Pfam" id="PF12804">
    <property type="entry name" value="NTP_transf_3"/>
    <property type="match status" value="1"/>
</dbReference>
<evidence type="ECO:0000313" key="4">
    <source>
        <dbReference type="Proteomes" id="UP000006251"/>
    </source>
</evidence>
<proteinExistence type="predicted"/>
<feature type="domain" description="MobA-like NTP transferase" evidence="2">
    <location>
        <begin position="12"/>
        <end position="183"/>
    </location>
</feature>
<dbReference type="OrthoDB" id="5298023at2"/>
<evidence type="ECO:0000256" key="1">
    <source>
        <dbReference type="ARBA" id="ARBA00022842"/>
    </source>
</evidence>
<dbReference type="RefSeq" id="WP_006015381.1">
    <property type="nucleotide sequence ID" value="NZ_AUAV01000023.1"/>
</dbReference>
<dbReference type="PANTHER" id="PTHR43777:SF1">
    <property type="entry name" value="MOLYBDENUM COFACTOR CYTIDYLYLTRANSFERASE"/>
    <property type="match status" value="1"/>
</dbReference>
<name>K7A5N4_9ALTE</name>
<sequence length="214" mass="23363">MNTEEKYYSIEAILLAAGESSRFNDTKQLAFVDKKPMLVGTVEMLKQVNFNSITVVLGANASNIENVLQQVNLEPGLESITLPSVTSIIAHKWQQGMGASIAAGVTNLAQEITHVFIGLTDQVEVRSEQCSLMVIESRKNPNKIVAAFYNGKLGAPAIFPKAYFAELALLENDKGARNILRANATTIISIDMPEAARDIDTKKDLLSYESNTQT</sequence>
<organism evidence="3 4">
    <name type="scientific">Brumicola pallidula DSM 14239 = ACAM 615</name>
    <dbReference type="NCBI Taxonomy" id="1121922"/>
    <lineage>
        <taxon>Bacteria</taxon>
        <taxon>Pseudomonadati</taxon>
        <taxon>Pseudomonadota</taxon>
        <taxon>Gammaproteobacteria</taxon>
        <taxon>Alteromonadales</taxon>
        <taxon>Alteromonadaceae</taxon>
        <taxon>Brumicola</taxon>
    </lineage>
</organism>
<reference evidence="4" key="1">
    <citation type="journal article" date="2014" name="Environ. Microbiol.">
        <title>Comparative genomics of the marine bacterial genus Glaciecola reveals the high degree of genomic diversity and genomic characteristic for cold adaptation.</title>
        <authorList>
            <person name="Qin Q.L."/>
            <person name="Xie B.B."/>
            <person name="Yu Y."/>
            <person name="Shu Y.L."/>
            <person name="Rong J.C."/>
            <person name="Zhang Y.J."/>
            <person name="Zhao D.L."/>
            <person name="Chen X.L."/>
            <person name="Zhang X.Y."/>
            <person name="Chen B."/>
            <person name="Zhou B.C."/>
            <person name="Zhang Y.Z."/>
        </authorList>
    </citation>
    <scope>NUCLEOTIDE SEQUENCE [LARGE SCALE GENOMIC DNA]</scope>
    <source>
        <strain evidence="4">ACAM 615</strain>
    </source>
</reference>
<dbReference type="InterPro" id="IPR025877">
    <property type="entry name" value="MobA-like_NTP_Trfase"/>
</dbReference>